<evidence type="ECO:0000256" key="1">
    <source>
        <dbReference type="SAM" id="SignalP"/>
    </source>
</evidence>
<keyword evidence="1" id="KW-0732">Signal</keyword>
<name>A0ABS5V040_9GAMM</name>
<dbReference type="Gene3D" id="3.40.50.1820">
    <property type="entry name" value="alpha/beta hydrolase"/>
    <property type="match status" value="1"/>
</dbReference>
<dbReference type="Pfam" id="PF00930">
    <property type="entry name" value="DPPIV_N"/>
    <property type="match status" value="1"/>
</dbReference>
<feature type="signal peptide" evidence="1">
    <location>
        <begin position="1"/>
        <end position="28"/>
    </location>
</feature>
<dbReference type="PANTHER" id="PTHR11731:SF193">
    <property type="entry name" value="DIPEPTIDYL PEPTIDASE 9"/>
    <property type="match status" value="1"/>
</dbReference>
<dbReference type="InterPro" id="IPR002469">
    <property type="entry name" value="Peptidase_S9B_N"/>
</dbReference>
<dbReference type="Proteomes" id="UP001195903">
    <property type="component" value="Unassembled WGS sequence"/>
</dbReference>
<dbReference type="PROSITE" id="PS51257">
    <property type="entry name" value="PROKAR_LIPOPROTEIN"/>
    <property type="match status" value="1"/>
</dbReference>
<evidence type="ECO:0000313" key="5">
    <source>
        <dbReference type="Proteomes" id="UP001195903"/>
    </source>
</evidence>
<evidence type="ECO:0000313" key="4">
    <source>
        <dbReference type="EMBL" id="MBT1443832.1"/>
    </source>
</evidence>
<keyword evidence="5" id="KW-1185">Reference proteome</keyword>
<dbReference type="Gene3D" id="2.120.10.30">
    <property type="entry name" value="TolB, C-terminal domain"/>
    <property type="match status" value="1"/>
</dbReference>
<dbReference type="EMBL" id="JAHEPS010000001">
    <property type="protein sequence ID" value="MBT1443832.1"/>
    <property type="molecule type" value="Genomic_DNA"/>
</dbReference>
<dbReference type="SUPFAM" id="SSF53474">
    <property type="entry name" value="alpha/beta-Hydrolases"/>
    <property type="match status" value="1"/>
</dbReference>
<proteinExistence type="predicted"/>
<dbReference type="Pfam" id="PF07676">
    <property type="entry name" value="PD40"/>
    <property type="match status" value="1"/>
</dbReference>
<dbReference type="InterPro" id="IPR011042">
    <property type="entry name" value="6-blade_b-propeller_TolB-like"/>
</dbReference>
<feature type="domain" description="Dipeptidylpeptidase IV N-terminal" evidence="3">
    <location>
        <begin position="375"/>
        <end position="528"/>
    </location>
</feature>
<dbReference type="Gene3D" id="2.140.10.30">
    <property type="entry name" value="Dipeptidylpeptidase IV, N-terminal domain"/>
    <property type="match status" value="1"/>
</dbReference>
<dbReference type="PANTHER" id="PTHR11731">
    <property type="entry name" value="PROTEASE FAMILY S9B,C DIPEPTIDYL-PEPTIDASE IV-RELATED"/>
    <property type="match status" value="1"/>
</dbReference>
<protein>
    <submittedName>
        <fullName evidence="4">Prolyl oligopeptidase family serine peptidase</fullName>
    </submittedName>
</protein>
<gene>
    <name evidence="4" type="ORF">KJI95_04725</name>
</gene>
<feature type="chain" id="PRO_5045757371" evidence="1">
    <location>
        <begin position="29"/>
        <end position="822"/>
    </location>
</feature>
<dbReference type="InterPro" id="IPR011659">
    <property type="entry name" value="WD40"/>
</dbReference>
<evidence type="ECO:0000259" key="2">
    <source>
        <dbReference type="Pfam" id="PF00326"/>
    </source>
</evidence>
<dbReference type="RefSeq" id="WP_214505988.1">
    <property type="nucleotide sequence ID" value="NZ_JAHEPS010000001.1"/>
</dbReference>
<accession>A0ABS5V040</accession>
<dbReference type="Pfam" id="PF00326">
    <property type="entry name" value="Peptidase_S9"/>
    <property type="match status" value="1"/>
</dbReference>
<organism evidence="4 5">
    <name type="scientific">Shewanella jiangmenensis</name>
    <dbReference type="NCBI Taxonomy" id="2837387"/>
    <lineage>
        <taxon>Bacteria</taxon>
        <taxon>Pseudomonadati</taxon>
        <taxon>Pseudomonadota</taxon>
        <taxon>Gammaproteobacteria</taxon>
        <taxon>Alteromonadales</taxon>
        <taxon>Shewanellaceae</taxon>
        <taxon>Shewanella</taxon>
    </lineage>
</organism>
<feature type="domain" description="Peptidase S9 prolyl oligopeptidase catalytic" evidence="2">
    <location>
        <begin position="626"/>
        <end position="821"/>
    </location>
</feature>
<dbReference type="InterPro" id="IPR001375">
    <property type="entry name" value="Peptidase_S9_cat"/>
</dbReference>
<dbReference type="SUPFAM" id="SSF82171">
    <property type="entry name" value="DPP6 N-terminal domain-like"/>
    <property type="match status" value="1"/>
</dbReference>
<sequence>MSPVIRPFAVSALALAILAGCSANTPVAQTQPSAAPVTTQVTLAAPVVAGEKLTMKQIMANPDWMGVFATNPYWSDDGKSVYFQRQPSGDALKTLYVQPLNGEASEVALDKLSDASAEGVLDQSGQRKAFIYQGNLFVKYLASGETRQMTRTNTAVDGVRFLSNGDLAFWQGNSVFRLHADGMVEQLADIRMTKAPQGVQAPSSYLAKQNARLIQFVAAQHDKAKARESFKTELGKADSTISAEPWYLGDAEVVNELSLSADGRYLLLSLQDKNYQGRSEHDIMPNYLGKDGYVDPVPVRARVAEDNPPGERLVLIDLKDRQQHDISIEGLSGFDEDVLAKVKAENAKARGETYKSEKSPRKVQLMQDWGWSQSAIQWSEDGKLLVMLEAVDNKDRWIAAVDPESGKMTTEHRLHDEAWVNYDYNQFGWLKDGRFYFLSEETGFSQLYIKTPGKAAKALTQGKFVVSDLTVSSDGKYIYYKANKDHPGMYNVYRVSLADGKDEQLTQWQGVLDYRLSPDESKLLLLASTRTQPDEVYVQHIGGKLERLTHYTSSAFASYPWQTPEVVAVPSNHGAGVVYARVYLPEGFDASKADKYPAVIFNHGAGYLQNAHFGFSNYFREFMFHNLLAQQGYVVMDMDFRGSKGYGRDWRTAIYRQMGHPEVEDLKDGVAWMVKNAKVDDKRVGTYGGSYGGFLTFMALFREPELFQAGAALRPVTDWAHYNAPYTSNILNTPDVDPIAFERSSPIEHAQGLNKPLLIMSGVLDDNVFFQDSVRLVQRLIELEKPMFETAIYPVEPHGFREPSSWLDEYRRIYKLFEAELK</sequence>
<dbReference type="InterPro" id="IPR050278">
    <property type="entry name" value="Serine_Prot_S9B/DPPIV"/>
</dbReference>
<comment type="caution">
    <text evidence="4">The sequence shown here is derived from an EMBL/GenBank/DDBJ whole genome shotgun (WGS) entry which is preliminary data.</text>
</comment>
<evidence type="ECO:0000259" key="3">
    <source>
        <dbReference type="Pfam" id="PF00930"/>
    </source>
</evidence>
<dbReference type="InterPro" id="IPR029058">
    <property type="entry name" value="AB_hydrolase_fold"/>
</dbReference>
<reference evidence="4 5" key="1">
    <citation type="submission" date="2021-05" db="EMBL/GenBank/DDBJ databases">
        <title>Shewanella sp. JM162201.</title>
        <authorList>
            <person name="Xu S."/>
            <person name="Li A."/>
        </authorList>
    </citation>
    <scope>NUCLEOTIDE SEQUENCE [LARGE SCALE GENOMIC DNA]</scope>
    <source>
        <strain evidence="4 5">JM162201</strain>
    </source>
</reference>